<evidence type="ECO:0000256" key="2">
    <source>
        <dbReference type="ARBA" id="ARBA00010333"/>
    </source>
</evidence>
<proteinExistence type="inferred from homology"/>
<evidence type="ECO:0000259" key="7">
    <source>
        <dbReference type="SMART" id="SM00062"/>
    </source>
</evidence>
<dbReference type="CDD" id="cd13703">
    <property type="entry name" value="PBP2_HisJ_LAO"/>
    <property type="match status" value="1"/>
</dbReference>
<sequence>MKKIVLLGGIALSLVASSLFAADKPLRLGIEAAYPPFAYKTPAGQIEGFDYDIGNALCEEMKVKCQWIEQEFDGLIPSLKVKKVDAILSSMTITDERRKSVDFTHKYYYSPARLAMKKGSAVSDDFAQLVGKTVGTQRSTTTDRFATEVLEPKGVKVVRYSTQNEIYLDLLSGRLDAVLADAFPLNEGFLKTDNGKDYEFVGPVLKDPHYFGEGAGIAVRKGDAELRDKLDAAITALRANGTYQKIQAKYFDFDIYGD</sequence>
<organism evidence="8 10">
    <name type="scientific">Pseudomonas tohonis</name>
    <dbReference type="NCBI Taxonomy" id="2725477"/>
    <lineage>
        <taxon>Bacteria</taxon>
        <taxon>Pseudomonadati</taxon>
        <taxon>Pseudomonadota</taxon>
        <taxon>Gammaproteobacteria</taxon>
        <taxon>Pseudomonadales</taxon>
        <taxon>Pseudomonadaceae</taxon>
        <taxon>Pseudomonas</taxon>
    </lineage>
</organism>
<evidence type="ECO:0000256" key="1">
    <source>
        <dbReference type="ARBA" id="ARBA00004418"/>
    </source>
</evidence>
<dbReference type="NCBIfam" id="TIGR01096">
    <property type="entry name" value="3A0103s03R"/>
    <property type="match status" value="1"/>
</dbReference>
<dbReference type="RefSeq" id="WP_173172797.1">
    <property type="nucleotide sequence ID" value="NZ_AP023189.1"/>
</dbReference>
<feature type="domain" description="Solute-binding protein family 3/N-terminal" evidence="7">
    <location>
        <begin position="25"/>
        <end position="254"/>
    </location>
</feature>
<evidence type="ECO:0000256" key="4">
    <source>
        <dbReference type="ARBA" id="ARBA00022729"/>
    </source>
</evidence>
<evidence type="ECO:0000313" key="11">
    <source>
        <dbReference type="Proteomes" id="UP001054892"/>
    </source>
</evidence>
<keyword evidence="11" id="KW-1185">Reference proteome</keyword>
<dbReference type="AlphaFoldDB" id="A0A6J4EBT7"/>
<dbReference type="EMBL" id="BQKM01000001">
    <property type="protein sequence ID" value="GJN50455.1"/>
    <property type="molecule type" value="Genomic_DNA"/>
</dbReference>
<dbReference type="InterPro" id="IPR005768">
    <property type="entry name" value="Lys_Arg_Orn-bd"/>
</dbReference>
<evidence type="ECO:0000256" key="6">
    <source>
        <dbReference type="SAM" id="SignalP"/>
    </source>
</evidence>
<gene>
    <name evidence="8" type="ORF">TUM18999_50000</name>
    <name evidence="9" type="ORF">TUM20286_02070</name>
</gene>
<evidence type="ECO:0000313" key="9">
    <source>
        <dbReference type="EMBL" id="GJN50455.1"/>
    </source>
</evidence>
<evidence type="ECO:0000313" key="10">
    <source>
        <dbReference type="Proteomes" id="UP000509383"/>
    </source>
</evidence>
<feature type="chain" id="PRO_5026647552" evidence="6">
    <location>
        <begin position="22"/>
        <end position="258"/>
    </location>
</feature>
<keyword evidence="4 6" id="KW-0732">Signal</keyword>
<dbReference type="PANTHER" id="PTHR35936">
    <property type="entry name" value="MEMBRANE-BOUND LYTIC MUREIN TRANSGLYCOSYLASE F"/>
    <property type="match status" value="1"/>
</dbReference>
<dbReference type="SMART" id="SM00062">
    <property type="entry name" value="PBPb"/>
    <property type="match status" value="1"/>
</dbReference>
<dbReference type="GO" id="GO:0030288">
    <property type="term" value="C:outer membrane-bounded periplasmic space"/>
    <property type="evidence" value="ECO:0007669"/>
    <property type="project" value="InterPro"/>
</dbReference>
<evidence type="ECO:0000313" key="8">
    <source>
        <dbReference type="EMBL" id="BCG26809.1"/>
    </source>
</evidence>
<keyword evidence="3" id="KW-0813">Transport</keyword>
<dbReference type="Proteomes" id="UP000509383">
    <property type="component" value="Chromosome"/>
</dbReference>
<dbReference type="PANTHER" id="PTHR35936:SF17">
    <property type="entry name" value="ARGININE-BINDING EXTRACELLULAR PROTEIN ARTP"/>
    <property type="match status" value="1"/>
</dbReference>
<protein>
    <submittedName>
        <fullName evidence="8">ABC transporter substrate-binding protein</fullName>
    </submittedName>
</protein>
<dbReference type="EMBL" id="AP023189">
    <property type="protein sequence ID" value="BCG26809.1"/>
    <property type="molecule type" value="Genomic_DNA"/>
</dbReference>
<dbReference type="Proteomes" id="UP001054892">
    <property type="component" value="Unassembled WGS sequence"/>
</dbReference>
<accession>A0A6J4EBT7</accession>
<keyword evidence="5" id="KW-0574">Periplasm</keyword>
<comment type="subcellular location">
    <subcellularLocation>
        <location evidence="1">Periplasm</location>
    </subcellularLocation>
</comment>
<dbReference type="InterPro" id="IPR001638">
    <property type="entry name" value="Solute-binding_3/MltF_N"/>
</dbReference>
<comment type="similarity">
    <text evidence="2">Belongs to the bacterial solute-binding protein 3 family.</text>
</comment>
<dbReference type="KEGG" id="ptw:TUM18999_50000"/>
<dbReference type="Pfam" id="PF00497">
    <property type="entry name" value="SBP_bac_3"/>
    <property type="match status" value="1"/>
</dbReference>
<feature type="signal peptide" evidence="6">
    <location>
        <begin position="1"/>
        <end position="21"/>
    </location>
</feature>
<evidence type="ECO:0000256" key="3">
    <source>
        <dbReference type="ARBA" id="ARBA00022448"/>
    </source>
</evidence>
<name>A0A6J4EBT7_9PSED</name>
<reference evidence="8 10" key="1">
    <citation type="submission" date="2020-05" db="EMBL/GenBank/DDBJ databases">
        <title>Characterization of novel class B3 metallo-beta-lactamase from novel Pseudomonas species.</title>
        <authorList>
            <person name="Yamada K."/>
            <person name="Aoki K."/>
            <person name="Ishii Y."/>
        </authorList>
    </citation>
    <scope>NUCLEOTIDE SEQUENCE [LARGE SCALE GENOMIC DNA]</scope>
    <source>
        <strain evidence="8 10">TUM18999</strain>
        <strain evidence="9 11">TUM20286</strain>
    </source>
</reference>
<dbReference type="Gene3D" id="3.40.190.10">
    <property type="entry name" value="Periplasmic binding protein-like II"/>
    <property type="match status" value="2"/>
</dbReference>
<evidence type="ECO:0000256" key="5">
    <source>
        <dbReference type="ARBA" id="ARBA00022764"/>
    </source>
</evidence>
<dbReference type="SUPFAM" id="SSF53850">
    <property type="entry name" value="Periplasmic binding protein-like II"/>
    <property type="match status" value="1"/>
</dbReference>